<proteinExistence type="predicted"/>
<evidence type="ECO:0000313" key="3">
    <source>
        <dbReference type="Proteomes" id="UP000681075"/>
    </source>
</evidence>
<feature type="compositionally biased region" description="Low complexity" evidence="1">
    <location>
        <begin position="19"/>
        <end position="31"/>
    </location>
</feature>
<feature type="compositionally biased region" description="Basic and acidic residues" evidence="1">
    <location>
        <begin position="55"/>
        <end position="64"/>
    </location>
</feature>
<reference evidence="2" key="1">
    <citation type="submission" date="2021-02" db="EMBL/GenBank/DDBJ databases">
        <title>Genome sequence of Rhodospirillales sp. strain TMPK1 isolated from soil.</title>
        <authorList>
            <person name="Nakai R."/>
            <person name="Kusada H."/>
            <person name="Tamaki H."/>
        </authorList>
    </citation>
    <scope>NUCLEOTIDE SEQUENCE</scope>
    <source>
        <strain evidence="2">TMPK1</strain>
    </source>
</reference>
<protein>
    <submittedName>
        <fullName evidence="2">Uncharacterized protein</fullName>
    </submittedName>
</protein>
<dbReference type="Proteomes" id="UP000681075">
    <property type="component" value="Unassembled WGS sequence"/>
</dbReference>
<gene>
    <name evidence="2" type="ORF">TMPK1_02640</name>
</gene>
<accession>A0A8S8X9M5</accession>
<evidence type="ECO:0000256" key="1">
    <source>
        <dbReference type="SAM" id="MobiDB-lite"/>
    </source>
</evidence>
<evidence type="ECO:0000313" key="2">
    <source>
        <dbReference type="EMBL" id="GIL38027.1"/>
    </source>
</evidence>
<sequence length="64" mass="6543">MGDPKRTVLVMDSTTSLSVATQAPPTQVAQQPDPPPPPAKADSDAPPVKPAGPKDNGKDIDVQA</sequence>
<name>A0A8S8X9M5_9PROT</name>
<dbReference type="AlphaFoldDB" id="A0A8S8X9M5"/>
<keyword evidence="3" id="KW-1185">Reference proteome</keyword>
<feature type="region of interest" description="Disordered" evidence="1">
    <location>
        <begin position="13"/>
        <end position="64"/>
    </location>
</feature>
<comment type="caution">
    <text evidence="2">The sequence shown here is derived from an EMBL/GenBank/DDBJ whole genome shotgun (WGS) entry which is preliminary data.</text>
</comment>
<organism evidence="2 3">
    <name type="scientific">Roseiterribacter gracilis</name>
    <dbReference type="NCBI Taxonomy" id="2812848"/>
    <lineage>
        <taxon>Bacteria</taxon>
        <taxon>Pseudomonadati</taxon>
        <taxon>Pseudomonadota</taxon>
        <taxon>Alphaproteobacteria</taxon>
        <taxon>Rhodospirillales</taxon>
        <taxon>Roseiterribacteraceae</taxon>
        <taxon>Roseiterribacter</taxon>
    </lineage>
</organism>
<dbReference type="EMBL" id="BOPV01000001">
    <property type="protein sequence ID" value="GIL38027.1"/>
    <property type="molecule type" value="Genomic_DNA"/>
</dbReference>